<feature type="transmembrane region" description="Helical" evidence="7">
    <location>
        <begin position="192"/>
        <end position="213"/>
    </location>
</feature>
<evidence type="ECO:0000256" key="5">
    <source>
        <dbReference type="ARBA" id="ARBA00022989"/>
    </source>
</evidence>
<dbReference type="EMBL" id="CADEPI010000133">
    <property type="protein sequence ID" value="CAB3376800.1"/>
    <property type="molecule type" value="Genomic_DNA"/>
</dbReference>
<dbReference type="SUPFAM" id="SSF103481">
    <property type="entry name" value="Multidrug resistance efflux transporter EmrE"/>
    <property type="match status" value="1"/>
</dbReference>
<keyword evidence="9" id="KW-1185">Reference proteome</keyword>
<comment type="caution">
    <text evidence="8">The sequence shown here is derived from an EMBL/GenBank/DDBJ whole genome shotgun (WGS) entry which is preliminary data.</text>
</comment>
<comment type="subcellular location">
    <subcellularLocation>
        <location evidence="1">Membrane</location>
        <topology evidence="1">Multi-pass membrane protein</topology>
    </subcellularLocation>
</comment>
<evidence type="ECO:0000256" key="3">
    <source>
        <dbReference type="ARBA" id="ARBA00022597"/>
    </source>
</evidence>
<accession>A0A8S1CZQ4</accession>
<dbReference type="NCBIfam" id="TIGR00803">
    <property type="entry name" value="nst"/>
    <property type="match status" value="1"/>
</dbReference>
<keyword evidence="4 7" id="KW-0812">Transmembrane</keyword>
<feature type="transmembrane region" description="Helical" evidence="7">
    <location>
        <begin position="265"/>
        <end position="283"/>
    </location>
</feature>
<dbReference type="OrthoDB" id="408493at2759"/>
<feature type="transmembrane region" description="Helical" evidence="7">
    <location>
        <begin position="168"/>
        <end position="185"/>
    </location>
</feature>
<keyword evidence="3" id="KW-0762">Sugar transport</keyword>
<feature type="transmembrane region" description="Helical" evidence="7">
    <location>
        <begin position="321"/>
        <end position="341"/>
    </location>
</feature>
<evidence type="ECO:0000256" key="7">
    <source>
        <dbReference type="SAM" id="Phobius"/>
    </source>
</evidence>
<name>A0A8S1CZQ4_9INSE</name>
<dbReference type="InterPro" id="IPR037185">
    <property type="entry name" value="EmrE-like"/>
</dbReference>
<dbReference type="InterPro" id="IPR007271">
    <property type="entry name" value="Nuc_sug_transpt"/>
</dbReference>
<reference evidence="8 9" key="1">
    <citation type="submission" date="2020-04" db="EMBL/GenBank/DDBJ databases">
        <authorList>
            <person name="Alioto T."/>
            <person name="Alioto T."/>
            <person name="Gomez Garrido J."/>
        </authorList>
    </citation>
    <scope>NUCLEOTIDE SEQUENCE [LARGE SCALE GENOMIC DNA]</scope>
</reference>
<organism evidence="8 9">
    <name type="scientific">Cloeon dipterum</name>
    <dbReference type="NCBI Taxonomy" id="197152"/>
    <lineage>
        <taxon>Eukaryota</taxon>
        <taxon>Metazoa</taxon>
        <taxon>Ecdysozoa</taxon>
        <taxon>Arthropoda</taxon>
        <taxon>Hexapoda</taxon>
        <taxon>Insecta</taxon>
        <taxon>Pterygota</taxon>
        <taxon>Palaeoptera</taxon>
        <taxon>Ephemeroptera</taxon>
        <taxon>Pisciforma</taxon>
        <taxon>Baetidae</taxon>
        <taxon>Cloeon</taxon>
    </lineage>
</organism>
<dbReference type="Pfam" id="PF04142">
    <property type="entry name" value="Nuc_sug_transp"/>
    <property type="match status" value="1"/>
</dbReference>
<feature type="transmembrane region" description="Helical" evidence="7">
    <location>
        <begin position="347"/>
        <end position="365"/>
    </location>
</feature>
<keyword evidence="6 7" id="KW-0472">Membrane</keyword>
<feature type="transmembrane region" description="Helical" evidence="7">
    <location>
        <begin position="90"/>
        <end position="113"/>
    </location>
</feature>
<gene>
    <name evidence="8" type="ORF">CLODIP_2_CD12765</name>
</gene>
<proteinExistence type="inferred from homology"/>
<feature type="transmembrane region" description="Helical" evidence="7">
    <location>
        <begin position="60"/>
        <end position="78"/>
    </location>
</feature>
<feature type="transmembrane region" description="Helical" evidence="7">
    <location>
        <begin position="225"/>
        <end position="245"/>
    </location>
</feature>
<evidence type="ECO:0000313" key="9">
    <source>
        <dbReference type="Proteomes" id="UP000494165"/>
    </source>
</evidence>
<dbReference type="Proteomes" id="UP000494165">
    <property type="component" value="Unassembled WGS sequence"/>
</dbReference>
<dbReference type="PIRSF" id="PIRSF005799">
    <property type="entry name" value="UDP-gal_transpt"/>
    <property type="match status" value="1"/>
</dbReference>
<evidence type="ECO:0000313" key="8">
    <source>
        <dbReference type="EMBL" id="CAB3376800.1"/>
    </source>
</evidence>
<evidence type="ECO:0000256" key="4">
    <source>
        <dbReference type="ARBA" id="ARBA00022692"/>
    </source>
</evidence>
<dbReference type="PANTHER" id="PTHR10231">
    <property type="entry name" value="NUCLEOTIDE-SUGAR TRANSMEMBRANE TRANSPORTER"/>
    <property type="match status" value="1"/>
</dbReference>
<dbReference type="GO" id="GO:0000139">
    <property type="term" value="C:Golgi membrane"/>
    <property type="evidence" value="ECO:0007669"/>
    <property type="project" value="InterPro"/>
</dbReference>
<dbReference type="AlphaFoldDB" id="A0A8S1CZQ4"/>
<evidence type="ECO:0000256" key="6">
    <source>
        <dbReference type="ARBA" id="ARBA00023136"/>
    </source>
</evidence>
<protein>
    <submittedName>
        <fullName evidence="8">Uncharacterized protein</fullName>
    </submittedName>
</protein>
<feature type="transmembrane region" description="Helical" evidence="7">
    <location>
        <begin position="295"/>
        <end position="314"/>
    </location>
</feature>
<sequence>MKFESARGSEVVDAGMRHQSFYQDDSRNIKISIAKDTGELLEKINSSGQMPTPTHTSAKWLGYMSLLVLTVQNATLGISMSYARRREGDMFLSSAAVLCTEVVKLITALILVYKEEKTFDRWRHSLHKTIVLNPTDTLKVCVPSLIYIIQNNLLYVSATHLDVGTYQVTYQLKILTTAFFAVLILRRSLNKLQWSSLGVLVLGVVLVQLAQVAEGNVTHLKQNRTLGLLAAVTACFCSGFAGIYFEKILKGSDISVWMRNVQLSFLSMPIGLITCFVNDSATIMDKGFFVGFDSFIWFVIALQALGGLVTAMVVKYADNILKGFATSLAIVISCIASIYMFDFVVTFQFAVGAFLVICSIFMYGYKV</sequence>
<keyword evidence="3" id="KW-0813">Transport</keyword>
<comment type="similarity">
    <text evidence="2">Belongs to the nucleotide-sugar transporter family. SLC35A subfamily.</text>
</comment>
<evidence type="ECO:0000256" key="2">
    <source>
        <dbReference type="ARBA" id="ARBA00009976"/>
    </source>
</evidence>
<keyword evidence="5 7" id="KW-1133">Transmembrane helix</keyword>
<dbReference type="GO" id="GO:0015165">
    <property type="term" value="F:pyrimidine nucleotide-sugar transmembrane transporter activity"/>
    <property type="evidence" value="ECO:0007669"/>
    <property type="project" value="InterPro"/>
</dbReference>
<evidence type="ECO:0000256" key="1">
    <source>
        <dbReference type="ARBA" id="ARBA00004141"/>
    </source>
</evidence>